<reference evidence="1 2" key="1">
    <citation type="submission" date="2019-06" db="EMBL/GenBank/DDBJ databases">
        <title>A distant relative of Phikzvirus genus phages from a therapeutic phage collection.</title>
        <authorList>
            <person name="Hejnowicz M.S."/>
            <person name="Dabrowski K."/>
            <person name="Gawor J."/>
            <person name="Weber-Dabrowska B."/>
            <person name="Gromadka R."/>
            <person name="Lobocka M.B."/>
        </authorList>
    </citation>
    <scope>NUCLEOTIDE SEQUENCE [LARGE SCALE GENOMIC DNA]</scope>
</reference>
<keyword evidence="2" id="KW-1185">Reference proteome</keyword>
<evidence type="ECO:0000313" key="1">
    <source>
        <dbReference type="EMBL" id="QEM42030.1"/>
    </source>
</evidence>
<name>A0A5C1K818_9CAUD</name>
<dbReference type="KEGG" id="vg:77937051"/>
<evidence type="ECO:0000313" key="2">
    <source>
        <dbReference type="Proteomes" id="UP000322144"/>
    </source>
</evidence>
<sequence length="149" mass="16524">MFVRLIVGFVMIAVMSVANAAPVPKGFMRDIRMVDTELCEKVEIIATALAIDNMQSSVGARDLSQQVVTALLNNESKDPTSWATFHFISVYSPTLHGNLYSKTYRLSWLNLKGNLSQYPDFIGGAAYLDCKKAIGTKFEYLRPIVGRAL</sequence>
<dbReference type="EMBL" id="MN103543">
    <property type="protein sequence ID" value="QEM42030.1"/>
    <property type="molecule type" value="Genomic_DNA"/>
</dbReference>
<dbReference type="GeneID" id="77937051"/>
<protein>
    <submittedName>
        <fullName evidence="1">Uncharacterized protein</fullName>
    </submittedName>
</protein>
<accession>A0A5C1K818</accession>
<proteinExistence type="predicted"/>
<dbReference type="RefSeq" id="YP_010661041.1">
    <property type="nucleotide sequence ID" value="NC_070882.1"/>
</dbReference>
<dbReference type="Proteomes" id="UP000322144">
    <property type="component" value="Segment"/>
</dbReference>
<organism evidence="1 2">
    <name type="scientific">Pseudomonas phage vB_PaeM_PS119XW</name>
    <dbReference type="NCBI Taxonomy" id="2601632"/>
    <lineage>
        <taxon>Viruses</taxon>
        <taxon>Duplodnaviria</taxon>
        <taxon>Heunggongvirae</taxon>
        <taxon>Uroviricota</taxon>
        <taxon>Caudoviricetes</taxon>
        <taxon>Chimalliviridae</taxon>
        <taxon>Pawinskivirus</taxon>
        <taxon>Pawinskivirus PS119XW</taxon>
    </lineage>
</organism>